<dbReference type="SUPFAM" id="SSF52833">
    <property type="entry name" value="Thioredoxin-like"/>
    <property type="match status" value="1"/>
</dbReference>
<dbReference type="InterPro" id="IPR050983">
    <property type="entry name" value="GST_Omega/HSP26"/>
</dbReference>
<dbReference type="Pfam" id="PF13409">
    <property type="entry name" value="GST_N_2"/>
    <property type="match status" value="1"/>
</dbReference>
<organism evidence="2 3">
    <name type="scientific">Pseudoprimorskyibacter insulae</name>
    <dbReference type="NCBI Taxonomy" id="1695997"/>
    <lineage>
        <taxon>Bacteria</taxon>
        <taxon>Pseudomonadati</taxon>
        <taxon>Pseudomonadota</taxon>
        <taxon>Alphaproteobacteria</taxon>
        <taxon>Rhodobacterales</taxon>
        <taxon>Paracoccaceae</taxon>
        <taxon>Pseudoprimorskyibacter</taxon>
    </lineage>
</organism>
<dbReference type="Gene3D" id="3.40.30.10">
    <property type="entry name" value="Glutaredoxin"/>
    <property type="match status" value="1"/>
</dbReference>
<dbReference type="PANTHER" id="PTHR43968">
    <property type="match status" value="1"/>
</dbReference>
<dbReference type="Gene3D" id="1.20.1050.10">
    <property type="match status" value="1"/>
</dbReference>
<reference evidence="3" key="1">
    <citation type="submission" date="2018-03" db="EMBL/GenBank/DDBJ databases">
        <authorList>
            <person name="Rodrigo-Torres L."/>
            <person name="Arahal R. D."/>
            <person name="Lucena T."/>
        </authorList>
    </citation>
    <scope>NUCLEOTIDE SEQUENCE [LARGE SCALE GENOMIC DNA]</scope>
    <source>
        <strain evidence="3">CECT 8871</strain>
    </source>
</reference>
<proteinExistence type="predicted"/>
<dbReference type="CDD" id="cd03205">
    <property type="entry name" value="GST_C_6"/>
    <property type="match status" value="1"/>
</dbReference>
<dbReference type="OrthoDB" id="9795329at2"/>
<dbReference type="EMBL" id="OMOJ01000013">
    <property type="protein sequence ID" value="SPF81724.1"/>
    <property type="molecule type" value="Genomic_DNA"/>
</dbReference>
<dbReference type="RefSeq" id="WP_108887505.1">
    <property type="nucleotide sequence ID" value="NZ_OMOJ01000013.1"/>
</dbReference>
<dbReference type="InterPro" id="IPR036249">
    <property type="entry name" value="Thioredoxin-like_sf"/>
</dbReference>
<dbReference type="Proteomes" id="UP000244904">
    <property type="component" value="Unassembled WGS sequence"/>
</dbReference>
<dbReference type="InterPro" id="IPR004045">
    <property type="entry name" value="Glutathione_S-Trfase_N"/>
</dbReference>
<evidence type="ECO:0000313" key="2">
    <source>
        <dbReference type="EMBL" id="SPF81724.1"/>
    </source>
</evidence>
<gene>
    <name evidence="2" type="primary">yibF_3</name>
    <name evidence="2" type="ORF">PRI8871_03549</name>
</gene>
<dbReference type="GO" id="GO:0005737">
    <property type="term" value="C:cytoplasm"/>
    <property type="evidence" value="ECO:0007669"/>
    <property type="project" value="TreeGrafter"/>
</dbReference>
<dbReference type="InterPro" id="IPR036282">
    <property type="entry name" value="Glutathione-S-Trfase_C_sf"/>
</dbReference>
<accession>A0A2R8B0Q3</accession>
<dbReference type="CDD" id="cd03049">
    <property type="entry name" value="GST_N_3"/>
    <property type="match status" value="1"/>
</dbReference>
<sequence length="221" mass="24609">MKLHWSPRSPYVRKVMIVLKETGLEPRVELSRNVVALHMPTPQAVLADNPLGKIPVLITDAGKPIYDSRVICEYLDGLAGGGFFPADNALRMEHLTWQSLGDGLTDILLLWRTELARPAGAWEAVTDAWRIKIRAGMRQLEADAPRLSALPLGIGQVSVICALGQLDFRWTDCNWRRHFPALAAFHAQMLERPSVRDTVPDDDNAGDNVADITAGHLWFDQ</sequence>
<dbReference type="SUPFAM" id="SSF47616">
    <property type="entry name" value="GST C-terminal domain-like"/>
    <property type="match status" value="1"/>
</dbReference>
<dbReference type="PROSITE" id="PS50404">
    <property type="entry name" value="GST_NTER"/>
    <property type="match status" value="1"/>
</dbReference>
<name>A0A2R8B0Q3_9RHOB</name>
<feature type="domain" description="GST N-terminal" evidence="1">
    <location>
        <begin position="1"/>
        <end position="83"/>
    </location>
</feature>
<evidence type="ECO:0000313" key="3">
    <source>
        <dbReference type="Proteomes" id="UP000244904"/>
    </source>
</evidence>
<dbReference type="AlphaFoldDB" id="A0A2R8B0Q3"/>
<protein>
    <submittedName>
        <fullName evidence="2">Putative GST-like protein YibF</fullName>
    </submittedName>
</protein>
<dbReference type="PANTHER" id="PTHR43968:SF6">
    <property type="entry name" value="GLUTATHIONE S-TRANSFERASE OMEGA"/>
    <property type="match status" value="1"/>
</dbReference>
<evidence type="ECO:0000259" key="1">
    <source>
        <dbReference type="PROSITE" id="PS50404"/>
    </source>
</evidence>
<keyword evidence="3" id="KW-1185">Reference proteome</keyword>